<proteinExistence type="predicted"/>
<feature type="compositionally biased region" description="Basic and acidic residues" evidence="1">
    <location>
        <begin position="281"/>
        <end position="297"/>
    </location>
</feature>
<dbReference type="AlphaFoldDB" id="A0A547Q7S3"/>
<evidence type="ECO:0000313" key="2">
    <source>
        <dbReference type="EMBL" id="TRD22428.1"/>
    </source>
</evidence>
<comment type="caution">
    <text evidence="2">The sequence shown here is derived from an EMBL/GenBank/DDBJ whole genome shotgun (WGS) entry which is preliminary data.</text>
</comment>
<accession>A0A547Q7S3</accession>
<dbReference type="Proteomes" id="UP000318590">
    <property type="component" value="Unassembled WGS sequence"/>
</dbReference>
<evidence type="ECO:0000256" key="1">
    <source>
        <dbReference type="SAM" id="MobiDB-lite"/>
    </source>
</evidence>
<reference evidence="2 3" key="1">
    <citation type="submission" date="2019-06" db="EMBL/GenBank/DDBJ databases">
        <title>Paenimaribius caenipelagi gen. nov., sp. nov., isolated from a tidal flat.</title>
        <authorList>
            <person name="Yoon J.-H."/>
        </authorList>
    </citation>
    <scope>NUCLEOTIDE SEQUENCE [LARGE SCALE GENOMIC DNA]</scope>
    <source>
        <strain evidence="2 3">JBTF-M29</strain>
    </source>
</reference>
<name>A0A547Q7S3_9RHOB</name>
<dbReference type="RefSeq" id="WP_142833729.1">
    <property type="nucleotide sequence ID" value="NZ_VFSV01000006.1"/>
</dbReference>
<protein>
    <submittedName>
        <fullName evidence="2">Uncharacterized protein</fullName>
    </submittedName>
</protein>
<gene>
    <name evidence="2" type="ORF">FEV53_05050</name>
</gene>
<keyword evidence="3" id="KW-1185">Reference proteome</keyword>
<sequence length="715" mass="79104">MRLPSWYDHVPAAQQHALPVDERSGHQFLLTNRGRKRLIVSFGVAAETDHPELDWPAAAEALAQKNGWSHLAIITDDNTWFSSPELIADLEKLSDAGVFASYERTLLLGCSHRGGGYGALSLAPFFDRPVVLSFSPQSTLDPEIADWDGRFQDVLASGTVTRDAATTLDRAEAIYVFYDGFLSEDLRHAKRLQGPNVHQFAAFGLMDDVAVGMRRLGMLDSLIETAMEGGLDRIEVYRGLRARKDLYIYRRNMETHLGDRGKLTLLKAFVQSFKRRKRRLRAEEAQREAEAKERAENAGKPLPPPDWRDRGRRWPRTMGNVWSLRQDGDRFTYLSDQYEGRVIGYEERNGVTLAETPPVALAVLDVGHGVSLQRPLPESFGWHVVNEALSGRIASDGARAKAVASQLLLGQQRHAWPTMIALAAAQSGITAADAKPDGTLYTGLLSRLEMARDALAVWDKDLFVDRISLSLLAGAPNTPLDQALQHYADLTATLKQDTARVTGQTSYPRIIVSQSAGSATDGRSEVILAEGQLDVAQPALDIIVATPRYPFRLMEGMPATHDPTEQMLIDEIEALAAAERAENRRWYCPSMRQAWAYGRTEIAVDFAALGDLTLEDGPHGFALEGCENDVGISDVHVSGHTAFLRLTQPPKGDAIYVTYAWGARRDTSDGQSANRGSLREIWSRPSLMVPGRVLRRYALSGRIRLMPSDLPPPSH</sequence>
<feature type="region of interest" description="Disordered" evidence="1">
    <location>
        <begin position="281"/>
        <end position="310"/>
    </location>
</feature>
<dbReference type="OrthoDB" id="7806105at2"/>
<dbReference type="EMBL" id="VFSV01000006">
    <property type="protein sequence ID" value="TRD22428.1"/>
    <property type="molecule type" value="Genomic_DNA"/>
</dbReference>
<evidence type="ECO:0000313" key="3">
    <source>
        <dbReference type="Proteomes" id="UP000318590"/>
    </source>
</evidence>
<organism evidence="2 3">
    <name type="scientific">Palleronia caenipelagi</name>
    <dbReference type="NCBI Taxonomy" id="2489174"/>
    <lineage>
        <taxon>Bacteria</taxon>
        <taxon>Pseudomonadati</taxon>
        <taxon>Pseudomonadota</taxon>
        <taxon>Alphaproteobacteria</taxon>
        <taxon>Rhodobacterales</taxon>
        <taxon>Roseobacteraceae</taxon>
        <taxon>Palleronia</taxon>
    </lineage>
</organism>